<dbReference type="InterPro" id="IPR006652">
    <property type="entry name" value="Kelch_1"/>
</dbReference>
<gene>
    <name evidence="2" type="ORF">GIB67_015298</name>
</gene>
<dbReference type="InterPro" id="IPR015915">
    <property type="entry name" value="Kelch-typ_b-propeller"/>
</dbReference>
<dbReference type="InterPro" id="IPR044832">
    <property type="entry name" value="NRP-like"/>
</dbReference>
<name>A0A7J7LM87_9MAGN</name>
<proteinExistence type="predicted"/>
<feature type="transmembrane region" description="Helical" evidence="1">
    <location>
        <begin position="440"/>
        <end position="459"/>
    </location>
</feature>
<reference evidence="2 3" key="1">
    <citation type="journal article" date="2020" name="IScience">
        <title>Genome Sequencing of the Endangered Kingdonia uniflora (Circaeasteraceae, Ranunculales) Reveals Potential Mechanisms of Evolutionary Specialization.</title>
        <authorList>
            <person name="Sun Y."/>
            <person name="Deng T."/>
            <person name="Zhang A."/>
            <person name="Moore M.J."/>
            <person name="Landis J.B."/>
            <person name="Lin N."/>
            <person name="Zhang H."/>
            <person name="Zhang X."/>
            <person name="Huang J."/>
            <person name="Zhang X."/>
            <person name="Sun H."/>
            <person name="Wang H."/>
        </authorList>
    </citation>
    <scope>NUCLEOTIDE SEQUENCE [LARGE SCALE GENOMIC DNA]</scope>
    <source>
        <strain evidence="2">TB1705</strain>
        <tissue evidence="2">Leaf</tissue>
    </source>
</reference>
<dbReference type="Gene3D" id="3.40.50.300">
    <property type="entry name" value="P-loop containing nucleotide triphosphate hydrolases"/>
    <property type="match status" value="1"/>
</dbReference>
<keyword evidence="1" id="KW-0472">Membrane</keyword>
<evidence type="ECO:0000256" key="1">
    <source>
        <dbReference type="SAM" id="Phobius"/>
    </source>
</evidence>
<dbReference type="SUPFAM" id="SSF52540">
    <property type="entry name" value="P-loop containing nucleoside triphosphate hydrolases"/>
    <property type="match status" value="1"/>
</dbReference>
<dbReference type="AlphaFoldDB" id="A0A7J7LM87"/>
<dbReference type="PANTHER" id="PTHR46034">
    <property type="match status" value="1"/>
</dbReference>
<organism evidence="2 3">
    <name type="scientific">Kingdonia uniflora</name>
    <dbReference type="NCBI Taxonomy" id="39325"/>
    <lineage>
        <taxon>Eukaryota</taxon>
        <taxon>Viridiplantae</taxon>
        <taxon>Streptophyta</taxon>
        <taxon>Embryophyta</taxon>
        <taxon>Tracheophyta</taxon>
        <taxon>Spermatophyta</taxon>
        <taxon>Magnoliopsida</taxon>
        <taxon>Ranunculales</taxon>
        <taxon>Circaeasteraceae</taxon>
        <taxon>Kingdonia</taxon>
    </lineage>
</organism>
<dbReference type="PANTHER" id="PTHR46034:SF7">
    <property type="entry name" value="INFLUENZA VIRUS NS1A-BINDING PROTEIN"/>
    <property type="match status" value="1"/>
</dbReference>
<dbReference type="InterPro" id="IPR027417">
    <property type="entry name" value="P-loop_NTPase"/>
</dbReference>
<protein>
    <submittedName>
        <fullName evidence="2">Uncharacterized protein</fullName>
    </submittedName>
</protein>
<dbReference type="OrthoDB" id="2008878at2759"/>
<sequence length="468" mass="52741">MGKTTMSSLLADAAQLRHINVGDVVKEKNFYDGWDENLECHFINENQVMERENLDEFLKLTKTIDWITGDETAPINNKVVVKIKREMILQTIGIGTVCSGYCLVALSLQVRYSLTETESVGEEVALKKWNRSTLKRQTYAKKIILNIFVLPMMQIWPLSIIQLHLMMQRRSLMRNPFICDHTSELDQAESEAHDQQLIDRVQLYESKLNSSMTCVDELVYIMGGYDGSTWLPSLESYSPSKETVRSHMPMSCIRAYASATVFYGHIYIFGGGNGVDLDVWYDSAAVVQLKAFNGAVVSDDKNLSDLNVEKTKLLQKILVYVALVICSFVDLNPNMYERAQVYSNTVEFSLPSGDTYTTNLSSSEKDHVSITGLHWHQKAIVSVTEASGLTWLRAAGGRANSGVVKKTRTHDRAVRAISVPKANAELQVNLNVSQKDDSHLIFFFLIVLLELGCACFLIFKVMNAKWDM</sequence>
<dbReference type="Proteomes" id="UP000541444">
    <property type="component" value="Unassembled WGS sequence"/>
</dbReference>
<comment type="caution">
    <text evidence="2">The sequence shown here is derived from an EMBL/GenBank/DDBJ whole genome shotgun (WGS) entry which is preliminary data.</text>
</comment>
<keyword evidence="1" id="KW-0812">Transmembrane</keyword>
<evidence type="ECO:0000313" key="2">
    <source>
        <dbReference type="EMBL" id="KAF6143658.1"/>
    </source>
</evidence>
<dbReference type="Gene3D" id="2.120.10.80">
    <property type="entry name" value="Kelch-type beta propeller"/>
    <property type="match status" value="1"/>
</dbReference>
<dbReference type="Pfam" id="PF01344">
    <property type="entry name" value="Kelch_1"/>
    <property type="match status" value="1"/>
</dbReference>
<feature type="transmembrane region" description="Helical" evidence="1">
    <location>
        <begin position="143"/>
        <end position="165"/>
    </location>
</feature>
<dbReference type="SUPFAM" id="SSF117281">
    <property type="entry name" value="Kelch motif"/>
    <property type="match status" value="1"/>
</dbReference>
<accession>A0A7J7LM87</accession>
<dbReference type="GO" id="GO:0034976">
    <property type="term" value="P:response to endoplasmic reticulum stress"/>
    <property type="evidence" value="ECO:0007669"/>
    <property type="project" value="InterPro"/>
</dbReference>
<keyword evidence="1" id="KW-1133">Transmembrane helix</keyword>
<keyword evidence="3" id="KW-1185">Reference proteome</keyword>
<evidence type="ECO:0000313" key="3">
    <source>
        <dbReference type="Proteomes" id="UP000541444"/>
    </source>
</evidence>
<dbReference type="EMBL" id="JACGCM010002200">
    <property type="protein sequence ID" value="KAF6143658.1"/>
    <property type="molecule type" value="Genomic_DNA"/>
</dbReference>
<dbReference type="SMART" id="SM00612">
    <property type="entry name" value="Kelch"/>
    <property type="match status" value="2"/>
</dbReference>